<dbReference type="SUPFAM" id="SSF53448">
    <property type="entry name" value="Nucleotide-diphospho-sugar transferases"/>
    <property type="match status" value="1"/>
</dbReference>
<proteinExistence type="predicted"/>
<evidence type="ECO:0000313" key="2">
    <source>
        <dbReference type="Proteomes" id="UP000437638"/>
    </source>
</evidence>
<dbReference type="InterPro" id="IPR029044">
    <property type="entry name" value="Nucleotide-diphossugar_trans"/>
</dbReference>
<comment type="caution">
    <text evidence="1">The sequence shown here is derived from an EMBL/GenBank/DDBJ whole genome shotgun (WGS) entry which is preliminary data.</text>
</comment>
<protein>
    <submittedName>
        <fullName evidence="1">Uncharacterized protein</fullName>
    </submittedName>
</protein>
<accession>A0A7X3KQW6</accession>
<reference evidence="1 2" key="1">
    <citation type="submission" date="2019-12" db="EMBL/GenBank/DDBJ databases">
        <title>Halomonas rutogse sp. nov. isolated from two lakes on Tibetan Plateau.</title>
        <authorList>
            <person name="Gao P."/>
        </authorList>
    </citation>
    <scope>NUCLEOTIDE SEQUENCE [LARGE SCALE GENOMIC DNA]</scope>
    <source>
        <strain evidence="1 2">ZH2S</strain>
    </source>
</reference>
<name>A0A7X3KQW6_9GAMM</name>
<dbReference type="EMBL" id="WTKP01000008">
    <property type="protein sequence ID" value="MWJ28919.1"/>
    <property type="molecule type" value="Genomic_DNA"/>
</dbReference>
<keyword evidence="2" id="KW-1185">Reference proteome</keyword>
<dbReference type="AlphaFoldDB" id="A0A7X3KQW6"/>
<dbReference type="RefSeq" id="WP_160419268.1">
    <property type="nucleotide sequence ID" value="NZ_WTKP01000008.1"/>
</dbReference>
<evidence type="ECO:0000313" key="1">
    <source>
        <dbReference type="EMBL" id="MWJ28919.1"/>
    </source>
</evidence>
<dbReference type="Proteomes" id="UP000437638">
    <property type="component" value="Unassembled WGS sequence"/>
</dbReference>
<sequence length="203" mass="22789">MGSLCFIADALVTGAMLPRHLGALHSVALESSHVQLLMTTSQPDPRLSQLESRYQARCLLTPELTLGERLNHAALSSQADWFVFACQPSCPTSAAWPKIISRLNAHKLDVLMIGMSRPGLFERLLQRFFNKPPLLPPYFAVTRSWLEKIGGFDPELDRDTLHDLLQRLQTCPTRIQCIKVPLKAPLHFHPPTDDPTPSLRRPP</sequence>
<gene>
    <name evidence="1" type="ORF">GPM19_12055</name>
</gene>
<organism evidence="1 2">
    <name type="scientific">Vreelandella zhuhanensis</name>
    <dbReference type="NCBI Taxonomy" id="2684210"/>
    <lineage>
        <taxon>Bacteria</taxon>
        <taxon>Pseudomonadati</taxon>
        <taxon>Pseudomonadota</taxon>
        <taxon>Gammaproteobacteria</taxon>
        <taxon>Oceanospirillales</taxon>
        <taxon>Halomonadaceae</taxon>
        <taxon>Vreelandella</taxon>
    </lineage>
</organism>